<dbReference type="OrthoDB" id="6780101at2759"/>
<name>A0A6S7JQI7_PARCT</name>
<proteinExistence type="predicted"/>
<dbReference type="AlphaFoldDB" id="A0A6S7JQI7"/>
<comment type="caution">
    <text evidence="1">The sequence shown here is derived from an EMBL/GenBank/DDBJ whole genome shotgun (WGS) entry which is preliminary data.</text>
</comment>
<gene>
    <name evidence="1" type="ORF">PACLA_8A015405</name>
</gene>
<dbReference type="EMBL" id="CACRXK020019079">
    <property type="protein sequence ID" value="CAB4033251.1"/>
    <property type="molecule type" value="Genomic_DNA"/>
</dbReference>
<evidence type="ECO:0000313" key="2">
    <source>
        <dbReference type="Proteomes" id="UP001152795"/>
    </source>
</evidence>
<dbReference type="PANTHER" id="PTHR33480">
    <property type="entry name" value="SET DOMAIN-CONTAINING PROTEIN-RELATED"/>
    <property type="match status" value="1"/>
</dbReference>
<keyword evidence="2" id="KW-1185">Reference proteome</keyword>
<dbReference type="Proteomes" id="UP001152795">
    <property type="component" value="Unassembled WGS sequence"/>
</dbReference>
<accession>A0A6S7JQI7</accession>
<evidence type="ECO:0000313" key="1">
    <source>
        <dbReference type="EMBL" id="CAB4033251.1"/>
    </source>
</evidence>
<reference evidence="1" key="1">
    <citation type="submission" date="2020-04" db="EMBL/GenBank/DDBJ databases">
        <authorList>
            <person name="Alioto T."/>
            <person name="Alioto T."/>
            <person name="Gomez Garrido J."/>
        </authorList>
    </citation>
    <scope>NUCLEOTIDE SEQUENCE</scope>
    <source>
        <strain evidence="1">A484AB</strain>
    </source>
</reference>
<protein>
    <submittedName>
        <fullName evidence="1">Uncharacterized protein</fullName>
    </submittedName>
</protein>
<organism evidence="1 2">
    <name type="scientific">Paramuricea clavata</name>
    <name type="common">Red gorgonian</name>
    <name type="synonym">Violescent sea-whip</name>
    <dbReference type="NCBI Taxonomy" id="317549"/>
    <lineage>
        <taxon>Eukaryota</taxon>
        <taxon>Metazoa</taxon>
        <taxon>Cnidaria</taxon>
        <taxon>Anthozoa</taxon>
        <taxon>Octocorallia</taxon>
        <taxon>Malacalcyonacea</taxon>
        <taxon>Plexauridae</taxon>
        <taxon>Paramuricea</taxon>
    </lineage>
</organism>
<sequence>MKKICKKLDLKEPELIKSTNLRKYIATVGQIVDMNKLEMGWLANHLGHDIHVHKQFYRLPQSTIQMEVVGNLIAVDEGLAHQFKGKNPRNTQLEDFGPVDDDI</sequence>